<comment type="cofactor">
    <cofactor evidence="1">
        <name>Mn(2+)</name>
        <dbReference type="ChEBI" id="CHEBI:29035"/>
    </cofactor>
</comment>
<dbReference type="Pfam" id="PF00293">
    <property type="entry name" value="NUDIX"/>
    <property type="match status" value="1"/>
</dbReference>
<dbReference type="AlphaFoldDB" id="A0A542YHN3"/>
<evidence type="ECO:0000256" key="3">
    <source>
        <dbReference type="ARBA" id="ARBA00022723"/>
    </source>
</evidence>
<keyword evidence="6" id="KW-0464">Manganese</keyword>
<dbReference type="GO" id="GO:0010945">
    <property type="term" value="F:coenzyme A diphosphatase activity"/>
    <property type="evidence" value="ECO:0007669"/>
    <property type="project" value="InterPro"/>
</dbReference>
<dbReference type="PANTHER" id="PTHR12992">
    <property type="entry name" value="NUDIX HYDROLASE"/>
    <property type="match status" value="1"/>
</dbReference>
<evidence type="ECO:0000256" key="2">
    <source>
        <dbReference type="ARBA" id="ARBA00001946"/>
    </source>
</evidence>
<dbReference type="Proteomes" id="UP000317998">
    <property type="component" value="Unassembled WGS sequence"/>
</dbReference>
<evidence type="ECO:0000313" key="8">
    <source>
        <dbReference type="EMBL" id="TQL47596.1"/>
    </source>
</evidence>
<dbReference type="CDD" id="cd03426">
    <property type="entry name" value="NUDIX_CoAse_Nudt7"/>
    <property type="match status" value="1"/>
</dbReference>
<reference evidence="8 9" key="1">
    <citation type="submission" date="2019-06" db="EMBL/GenBank/DDBJ databases">
        <title>Sequencing the genomes of 1000 actinobacteria strains.</title>
        <authorList>
            <person name="Klenk H.-P."/>
        </authorList>
    </citation>
    <scope>NUCLEOTIDE SEQUENCE [LARGE SCALE GENOMIC DNA]</scope>
    <source>
        <strain evidence="8 9">DSM 26477</strain>
    </source>
</reference>
<dbReference type="PROSITE" id="PS51462">
    <property type="entry name" value="NUDIX"/>
    <property type="match status" value="1"/>
</dbReference>
<dbReference type="RefSeq" id="WP_141879825.1">
    <property type="nucleotide sequence ID" value="NZ_VFOM01000001.1"/>
</dbReference>
<gene>
    <name evidence="8" type="ORF">FB562_0661</name>
</gene>
<proteinExistence type="predicted"/>
<evidence type="ECO:0000256" key="4">
    <source>
        <dbReference type="ARBA" id="ARBA00022801"/>
    </source>
</evidence>
<dbReference type="Gene3D" id="3.90.79.10">
    <property type="entry name" value="Nucleoside Triphosphate Pyrophosphohydrolase"/>
    <property type="match status" value="1"/>
</dbReference>
<name>A0A542YHN3_9MICO</name>
<comment type="caution">
    <text evidence="8">The sequence shown here is derived from an EMBL/GenBank/DDBJ whole genome shotgun (WGS) entry which is preliminary data.</text>
</comment>
<keyword evidence="4" id="KW-0378">Hydrolase</keyword>
<dbReference type="InterPro" id="IPR015797">
    <property type="entry name" value="NUDIX_hydrolase-like_dom_sf"/>
</dbReference>
<keyword evidence="5" id="KW-0460">Magnesium</keyword>
<accession>A0A542YHN3</accession>
<keyword evidence="3" id="KW-0479">Metal-binding</keyword>
<dbReference type="OrthoDB" id="9802805at2"/>
<dbReference type="PANTHER" id="PTHR12992:SF11">
    <property type="entry name" value="MITOCHONDRIAL COENZYME A DIPHOSPHATASE NUDT8"/>
    <property type="match status" value="1"/>
</dbReference>
<evidence type="ECO:0000256" key="1">
    <source>
        <dbReference type="ARBA" id="ARBA00001936"/>
    </source>
</evidence>
<sequence>MSSTHRRDLDELASRARDGRFTPLAGPHAYDPVAAEGYRQSGVLALFTPGSGQDVDLFLVQRSPLLRDHPGQIALPGGRIEPSDDGPIAAALRETHEETGIRPDRVTVLGALPPVLVPVSNFVVTPVIGWADDAIAADSIVPGEVLHTLRVSVDTMLDDSARAMVEMGGFRSHGFRLPTGWVWGFTGNLLAHLFEQLGWARPWDTQRVYRMTLDEAHGRSLITPED</sequence>
<dbReference type="SUPFAM" id="SSF55811">
    <property type="entry name" value="Nudix"/>
    <property type="match status" value="1"/>
</dbReference>
<feature type="domain" description="Nudix hydrolase" evidence="7">
    <location>
        <begin position="37"/>
        <end position="226"/>
    </location>
</feature>
<keyword evidence="9" id="KW-1185">Reference proteome</keyword>
<comment type="cofactor">
    <cofactor evidence="2">
        <name>Mg(2+)</name>
        <dbReference type="ChEBI" id="CHEBI:18420"/>
    </cofactor>
</comment>
<organism evidence="8 9">
    <name type="scientific">Homoserinimonas aerilata</name>
    <dbReference type="NCBI Taxonomy" id="1162970"/>
    <lineage>
        <taxon>Bacteria</taxon>
        <taxon>Bacillati</taxon>
        <taxon>Actinomycetota</taxon>
        <taxon>Actinomycetes</taxon>
        <taxon>Micrococcales</taxon>
        <taxon>Microbacteriaceae</taxon>
        <taxon>Homoserinimonas</taxon>
    </lineage>
</organism>
<dbReference type="GO" id="GO:0046872">
    <property type="term" value="F:metal ion binding"/>
    <property type="evidence" value="ECO:0007669"/>
    <property type="project" value="UniProtKB-KW"/>
</dbReference>
<evidence type="ECO:0000313" key="9">
    <source>
        <dbReference type="Proteomes" id="UP000317998"/>
    </source>
</evidence>
<protein>
    <submittedName>
        <fullName evidence="8">NUDIX domain-containing protein</fullName>
    </submittedName>
</protein>
<dbReference type="EMBL" id="VFOM01000001">
    <property type="protein sequence ID" value="TQL47596.1"/>
    <property type="molecule type" value="Genomic_DNA"/>
</dbReference>
<dbReference type="InterPro" id="IPR000086">
    <property type="entry name" value="NUDIX_hydrolase_dom"/>
</dbReference>
<evidence type="ECO:0000256" key="5">
    <source>
        <dbReference type="ARBA" id="ARBA00022842"/>
    </source>
</evidence>
<evidence type="ECO:0000256" key="6">
    <source>
        <dbReference type="ARBA" id="ARBA00023211"/>
    </source>
</evidence>
<dbReference type="InterPro" id="IPR045121">
    <property type="entry name" value="CoAse"/>
</dbReference>
<evidence type="ECO:0000259" key="7">
    <source>
        <dbReference type="PROSITE" id="PS51462"/>
    </source>
</evidence>